<keyword evidence="2" id="KW-1185">Reference proteome</keyword>
<organism evidence="1 2">
    <name type="scientific">Desmophyllum pertusum</name>
    <dbReference type="NCBI Taxonomy" id="174260"/>
    <lineage>
        <taxon>Eukaryota</taxon>
        <taxon>Metazoa</taxon>
        <taxon>Cnidaria</taxon>
        <taxon>Anthozoa</taxon>
        <taxon>Hexacorallia</taxon>
        <taxon>Scleractinia</taxon>
        <taxon>Caryophylliina</taxon>
        <taxon>Caryophylliidae</taxon>
        <taxon>Desmophyllum</taxon>
    </lineage>
</organism>
<sequence>MDAQTDIKSVSDLECQLSQVSIPMEDIFPDLIREWLSAFANSNGTTSKMLLFSALASTSALIGPTTVKLFGSYEEKGNLYIVVVAPPGTGKTPACQKGCIEPIVCEMENKIETNVVIDETSTSGFFNHYLAGSTFPILCVDEAYSLLNKLTSNTKSTSQTQLSMERLCKCYDVDLWYVLKGNQGKRVGVSTAKLAMLAFTTPHQFLETVWPKIIGSKNGLSDRILLFYQKREGEMDLEEMSMQCDLLADYNVKSLGDVFKKIYIEHNGQSCSLKTSWQSVKVGISFEDLKKRVLSLPGPFTTVRRIVRSFSSTKRPSTQVCQEAMAKLQAAGIGIVVHVNQQCFF</sequence>
<reference evidence="1" key="1">
    <citation type="submission" date="2023-01" db="EMBL/GenBank/DDBJ databases">
        <title>Genome assembly of the deep-sea coral Lophelia pertusa.</title>
        <authorList>
            <person name="Herrera S."/>
            <person name="Cordes E."/>
        </authorList>
    </citation>
    <scope>NUCLEOTIDE SEQUENCE</scope>
    <source>
        <strain evidence="1">USNM1676648</strain>
        <tissue evidence="1">Polyp</tissue>
    </source>
</reference>
<proteinExistence type="predicted"/>
<name>A0A9X0CRT1_9CNID</name>
<gene>
    <name evidence="1" type="primary">LCN12_4</name>
    <name evidence="1" type="ORF">OS493_012864</name>
</gene>
<dbReference type="OrthoDB" id="5982168at2759"/>
<comment type="caution">
    <text evidence="1">The sequence shown here is derived from an EMBL/GenBank/DDBJ whole genome shotgun (WGS) entry which is preliminary data.</text>
</comment>
<accession>A0A9X0CRT1</accession>
<evidence type="ECO:0000313" key="2">
    <source>
        <dbReference type="Proteomes" id="UP001163046"/>
    </source>
</evidence>
<evidence type="ECO:0000313" key="1">
    <source>
        <dbReference type="EMBL" id="KAJ7373275.1"/>
    </source>
</evidence>
<dbReference type="EMBL" id="MU826831">
    <property type="protein sequence ID" value="KAJ7373275.1"/>
    <property type="molecule type" value="Genomic_DNA"/>
</dbReference>
<dbReference type="Proteomes" id="UP001163046">
    <property type="component" value="Unassembled WGS sequence"/>
</dbReference>
<protein>
    <submittedName>
        <fullName evidence="1">Retinoic acid binding</fullName>
    </submittedName>
</protein>
<dbReference type="AlphaFoldDB" id="A0A9X0CRT1"/>